<accession>A0A433XGT0</accession>
<dbReference type="Pfam" id="PF09851">
    <property type="entry name" value="SHOCT"/>
    <property type="match status" value="2"/>
</dbReference>
<evidence type="ECO:0000256" key="2">
    <source>
        <dbReference type="SAM" id="SignalP"/>
    </source>
</evidence>
<comment type="caution">
    <text evidence="4">The sequence shown here is derived from an EMBL/GenBank/DDBJ whole genome shotgun (WGS) entry which is preliminary data.</text>
</comment>
<feature type="compositionally biased region" description="Basic residues" evidence="1">
    <location>
        <begin position="135"/>
        <end position="145"/>
    </location>
</feature>
<feature type="chain" id="PRO_5019240773" description="SHOCT domain-containing protein" evidence="2">
    <location>
        <begin position="34"/>
        <end position="417"/>
    </location>
</feature>
<dbReference type="EMBL" id="RZNX01000002">
    <property type="protein sequence ID" value="RUT33256.1"/>
    <property type="molecule type" value="Genomic_DNA"/>
</dbReference>
<feature type="region of interest" description="Disordered" evidence="1">
    <location>
        <begin position="116"/>
        <end position="165"/>
    </location>
</feature>
<keyword evidence="2" id="KW-0732">Signal</keyword>
<dbReference type="AlphaFoldDB" id="A0A433XGT0"/>
<protein>
    <recommendedName>
        <fullName evidence="3">SHOCT domain-containing protein</fullName>
    </recommendedName>
</protein>
<feature type="signal peptide" evidence="2">
    <location>
        <begin position="1"/>
        <end position="33"/>
    </location>
</feature>
<feature type="domain" description="SHOCT" evidence="3">
    <location>
        <begin position="252"/>
        <end position="273"/>
    </location>
</feature>
<feature type="compositionally biased region" description="Basic and acidic residues" evidence="1">
    <location>
        <begin position="146"/>
        <end position="165"/>
    </location>
</feature>
<dbReference type="Proteomes" id="UP000272464">
    <property type="component" value="Unassembled WGS sequence"/>
</dbReference>
<evidence type="ECO:0000313" key="5">
    <source>
        <dbReference type="Proteomes" id="UP000272464"/>
    </source>
</evidence>
<dbReference type="RefSeq" id="WP_127198372.1">
    <property type="nucleotide sequence ID" value="NZ_RZNX01000002.1"/>
</dbReference>
<proteinExistence type="predicted"/>
<feature type="compositionally biased region" description="Basic and acidic residues" evidence="1">
    <location>
        <begin position="116"/>
        <end position="130"/>
    </location>
</feature>
<evidence type="ECO:0000313" key="4">
    <source>
        <dbReference type="EMBL" id="RUT33256.1"/>
    </source>
</evidence>
<gene>
    <name evidence="4" type="ORF">EJP77_06270</name>
</gene>
<feature type="compositionally biased region" description="Basic and acidic residues" evidence="1">
    <location>
        <begin position="391"/>
        <end position="400"/>
    </location>
</feature>
<evidence type="ECO:0000259" key="3">
    <source>
        <dbReference type="Pfam" id="PF09851"/>
    </source>
</evidence>
<organism evidence="4 5">
    <name type="scientific">Paenibacillus zeisoli</name>
    <dbReference type="NCBI Taxonomy" id="2496267"/>
    <lineage>
        <taxon>Bacteria</taxon>
        <taxon>Bacillati</taxon>
        <taxon>Bacillota</taxon>
        <taxon>Bacilli</taxon>
        <taxon>Bacillales</taxon>
        <taxon>Paenibacillaceae</taxon>
        <taxon>Paenibacillus</taxon>
    </lineage>
</organism>
<keyword evidence="5" id="KW-1185">Reference proteome</keyword>
<feature type="region of interest" description="Disordered" evidence="1">
    <location>
        <begin position="383"/>
        <end position="417"/>
    </location>
</feature>
<sequence length="417" mass="45218">MNRRKSARTVAAGIMAFSLALGGGIVATGHANAASGTSTVQEQKTTLQQGDKLEGLGKFEKQLLTLLKLDAATLKEKLQTQTLAEIAAQQGISKEDLKAKIVSWITAEKSAQLAKEKEKQKQADKKKQQELAKQLKNKKLSPKAKQKLEQKLKQEQEQQKKANEKKEQALKLEAVKTAEKLMSFTTESKVDSTQEAPLTGLQNSAEIAKLFNITTAQLEEELKAGKTLTEIAGEYKVETQAVIDLLIAADVKDLDAKLAAGEITQEEYDAQKAAKAEAAAQLLTTKFPGVVQGLEDVEDSGKFGALAKLLGVTESELRTAMKSGKSLAAIAEVNGKTAQQVVDLLVKDRLAKLDGKLAAGEITKEQYDKYKKSLIDFVTAQVKRVPSPKGQKPESGDKGHSWNFNESQSMMSPGKNK</sequence>
<name>A0A433XGT0_9BACL</name>
<dbReference type="InterPro" id="IPR018649">
    <property type="entry name" value="SHOCT"/>
</dbReference>
<feature type="compositionally biased region" description="Polar residues" evidence="1">
    <location>
        <begin position="402"/>
        <end position="411"/>
    </location>
</feature>
<dbReference type="OrthoDB" id="2376193at2"/>
<evidence type="ECO:0000256" key="1">
    <source>
        <dbReference type="SAM" id="MobiDB-lite"/>
    </source>
</evidence>
<feature type="domain" description="SHOCT" evidence="3">
    <location>
        <begin position="348"/>
        <end position="369"/>
    </location>
</feature>
<reference evidence="4 5" key="1">
    <citation type="submission" date="2018-12" db="EMBL/GenBank/DDBJ databases">
        <authorList>
            <person name="Sun L."/>
            <person name="Chen Z."/>
        </authorList>
    </citation>
    <scope>NUCLEOTIDE SEQUENCE [LARGE SCALE GENOMIC DNA]</scope>
    <source>
        <strain evidence="4 5">3-5-3</strain>
    </source>
</reference>